<protein>
    <recommendedName>
        <fullName evidence="2">RING-type domain-containing protein</fullName>
    </recommendedName>
</protein>
<comment type="caution">
    <text evidence="3">The sequence shown here is derived from an EMBL/GenBank/DDBJ whole genome shotgun (WGS) entry which is preliminary data.</text>
</comment>
<feature type="domain" description="RING-type" evidence="2">
    <location>
        <begin position="19"/>
        <end position="62"/>
    </location>
</feature>
<evidence type="ECO:0000256" key="1">
    <source>
        <dbReference type="SAM" id="MobiDB-lite"/>
    </source>
</evidence>
<evidence type="ECO:0000313" key="3">
    <source>
        <dbReference type="EMBL" id="KAL0946646.1"/>
    </source>
</evidence>
<feature type="compositionally biased region" description="Polar residues" evidence="1">
    <location>
        <begin position="261"/>
        <end position="280"/>
    </location>
</feature>
<dbReference type="InterPro" id="IPR001841">
    <property type="entry name" value="Znf_RING"/>
</dbReference>
<dbReference type="Proteomes" id="UP001556367">
    <property type="component" value="Unassembled WGS sequence"/>
</dbReference>
<dbReference type="EMBL" id="JASNQZ010000015">
    <property type="protein sequence ID" value="KAL0946646.1"/>
    <property type="molecule type" value="Genomic_DNA"/>
</dbReference>
<feature type="region of interest" description="Disordered" evidence="1">
    <location>
        <begin position="245"/>
        <end position="411"/>
    </location>
</feature>
<accession>A0ABR3ITU2</accession>
<dbReference type="Pfam" id="PF14634">
    <property type="entry name" value="zf-RING_5"/>
    <property type="match status" value="1"/>
</dbReference>
<name>A0ABR3ITU2_9AGAR</name>
<feature type="compositionally biased region" description="Basic residues" evidence="1">
    <location>
        <begin position="141"/>
        <end position="154"/>
    </location>
</feature>
<feature type="compositionally biased region" description="Polar residues" evidence="1">
    <location>
        <begin position="355"/>
        <end position="364"/>
    </location>
</feature>
<keyword evidence="4" id="KW-1185">Reference proteome</keyword>
<proteinExistence type="predicted"/>
<feature type="compositionally biased region" description="Polar residues" evidence="1">
    <location>
        <begin position="372"/>
        <end position="401"/>
    </location>
</feature>
<reference evidence="4" key="1">
    <citation type="submission" date="2024-06" db="EMBL/GenBank/DDBJ databases">
        <title>Multi-omics analyses provide insights into the biosynthesis of the anticancer antibiotic pleurotin in Hohenbuehelia grisea.</title>
        <authorList>
            <person name="Weaver J.A."/>
            <person name="Alberti F."/>
        </authorList>
    </citation>
    <scope>NUCLEOTIDE SEQUENCE [LARGE SCALE GENOMIC DNA]</scope>
    <source>
        <strain evidence="4">T-177</strain>
    </source>
</reference>
<evidence type="ECO:0000259" key="2">
    <source>
        <dbReference type="Pfam" id="PF14634"/>
    </source>
</evidence>
<feature type="region of interest" description="Disordered" evidence="1">
    <location>
        <begin position="141"/>
        <end position="233"/>
    </location>
</feature>
<gene>
    <name evidence="3" type="ORF">HGRIS_012840</name>
</gene>
<evidence type="ECO:0000313" key="4">
    <source>
        <dbReference type="Proteomes" id="UP001556367"/>
    </source>
</evidence>
<feature type="compositionally biased region" description="Basic and acidic residues" evidence="1">
    <location>
        <begin position="217"/>
        <end position="233"/>
    </location>
</feature>
<sequence>MSDAPNAPPEFDFWQFVSCAKCQLPYGYESGQGPTAPFWLTECGHVICNHHLNADQSCAQCGAQNIQLAPLQPDLEAPMSAWFSSIPSALESATFAARFQLESMAAQVRFFKEKTYHYRSMVEKLRREIFDLKRANEALTQHHHNQRDQPHRHHPDQEPSGNINSNGKRRMMDAARSNHSSSPRYIKTPSGPGRLTLPPGQQPPKLAAGKDQSSYNHEMHSRDPNASSHDRPGSQRYTAQYAYAPQFVSPDRPPVVYGRSNAAQSSRNQPHNQEALNRPSSFKPAPSGSMDLGGRPGTHIHVGERIQKAPTNDNLRPQAMAPPPVPQRRTDISGGGNRTRVSSTANGQFHGVQPGSRSFQQDQSLKIFKPQGPTQRFTPRNASEYQAPFTSSRGHPSTSGGQRVPFVPGQT</sequence>
<organism evidence="3 4">
    <name type="scientific">Hohenbuehelia grisea</name>
    <dbReference type="NCBI Taxonomy" id="104357"/>
    <lineage>
        <taxon>Eukaryota</taxon>
        <taxon>Fungi</taxon>
        <taxon>Dikarya</taxon>
        <taxon>Basidiomycota</taxon>
        <taxon>Agaricomycotina</taxon>
        <taxon>Agaricomycetes</taxon>
        <taxon>Agaricomycetidae</taxon>
        <taxon>Agaricales</taxon>
        <taxon>Pleurotineae</taxon>
        <taxon>Pleurotaceae</taxon>
        <taxon>Hohenbuehelia</taxon>
    </lineage>
</organism>